<dbReference type="RefSeq" id="WP_192554446.1">
    <property type="nucleotide sequence ID" value="NZ_JACZZA010000001.1"/>
</dbReference>
<evidence type="ECO:0008006" key="4">
    <source>
        <dbReference type="Google" id="ProtNLM"/>
    </source>
</evidence>
<feature type="region of interest" description="Disordered" evidence="1">
    <location>
        <begin position="232"/>
        <end position="253"/>
    </location>
</feature>
<gene>
    <name evidence="2" type="ORF">IGX34_04490</name>
</gene>
<comment type="caution">
    <text evidence="2">The sequence shown here is derived from an EMBL/GenBank/DDBJ whole genome shotgun (WGS) entry which is preliminary data.</text>
</comment>
<keyword evidence="3" id="KW-1185">Reference proteome</keyword>
<reference evidence="2 3" key="1">
    <citation type="submission" date="2020-09" db="EMBL/GenBank/DDBJ databases">
        <title>Dyella sp. 7MK23 isolated from forest soil.</title>
        <authorList>
            <person name="Fu J."/>
        </authorList>
    </citation>
    <scope>NUCLEOTIDE SEQUENCE [LARGE SCALE GENOMIC DNA]</scope>
    <source>
        <strain evidence="2 3">7MK23</strain>
    </source>
</reference>
<evidence type="ECO:0000313" key="3">
    <source>
        <dbReference type="Proteomes" id="UP000651010"/>
    </source>
</evidence>
<dbReference type="Proteomes" id="UP000651010">
    <property type="component" value="Unassembled WGS sequence"/>
</dbReference>
<proteinExistence type="predicted"/>
<organism evidence="2 3">
    <name type="scientific">Dyella acidiphila</name>
    <dbReference type="NCBI Taxonomy" id="2775866"/>
    <lineage>
        <taxon>Bacteria</taxon>
        <taxon>Pseudomonadati</taxon>
        <taxon>Pseudomonadota</taxon>
        <taxon>Gammaproteobacteria</taxon>
        <taxon>Lysobacterales</taxon>
        <taxon>Rhodanobacteraceae</taxon>
        <taxon>Dyella</taxon>
    </lineage>
</organism>
<evidence type="ECO:0000313" key="2">
    <source>
        <dbReference type="EMBL" id="MBE1159633.1"/>
    </source>
</evidence>
<name>A0ABR9G6G6_9GAMM</name>
<accession>A0ABR9G6G6</accession>
<feature type="region of interest" description="Disordered" evidence="1">
    <location>
        <begin position="121"/>
        <end position="154"/>
    </location>
</feature>
<feature type="compositionally biased region" description="Basic and acidic residues" evidence="1">
    <location>
        <begin position="239"/>
        <end position="253"/>
    </location>
</feature>
<sequence>MARARNIKPGFFKNDRLAECQPLARILFSGLWCEADREGRLEDRPKRLKAEYLAYDNCDVDELLTELEQRGFIIRYVIDGAPYIAIPAFKKHQNPHVREPASSIPAPDMHSACTGIDPVQAQCSHSSGPADSPSLIPDSPIQKKPLAQPAERRVENPTVEFDRFWAAYPRHAGKRAAMKAFAKLKPDGELLGRMLAAVKRQQQTDQWQRDGGQYIPHAATWLNGRRWEDEVPMDLGDSGDSRAENSDLLRRAI</sequence>
<evidence type="ECO:0000256" key="1">
    <source>
        <dbReference type="SAM" id="MobiDB-lite"/>
    </source>
</evidence>
<protein>
    <recommendedName>
        <fullName evidence="4">Helix-turn-helix domain-containing protein</fullName>
    </recommendedName>
</protein>
<dbReference type="EMBL" id="JACZZA010000001">
    <property type="protein sequence ID" value="MBE1159633.1"/>
    <property type="molecule type" value="Genomic_DNA"/>
</dbReference>